<dbReference type="InterPro" id="IPR013341">
    <property type="entry name" value="Mandelate_racemase_N_dom"/>
</dbReference>
<gene>
    <name evidence="9" type="ORF">A5892_17245</name>
</gene>
<evidence type="ECO:0000259" key="8">
    <source>
        <dbReference type="SMART" id="SM00922"/>
    </source>
</evidence>
<dbReference type="Gene3D" id="3.20.20.120">
    <property type="entry name" value="Enolase-like C-terminal domain"/>
    <property type="match status" value="1"/>
</dbReference>
<dbReference type="SFLD" id="SFLDF00010">
    <property type="entry name" value="dipeptide_epimerase"/>
    <property type="match status" value="1"/>
</dbReference>
<dbReference type="PANTHER" id="PTHR48080">
    <property type="entry name" value="D-GALACTONATE DEHYDRATASE-RELATED"/>
    <property type="match status" value="1"/>
</dbReference>
<dbReference type="STRING" id="376489.A5892_17245"/>
<dbReference type="Pfam" id="PF13378">
    <property type="entry name" value="MR_MLE_C"/>
    <property type="match status" value="1"/>
</dbReference>
<dbReference type="InterPro" id="IPR029017">
    <property type="entry name" value="Enolase-like_N"/>
</dbReference>
<dbReference type="EC" id="5.1.1.-" evidence="7"/>
<feature type="active site" description="Proton acceptor; specific for (S)-substrate epimerization" evidence="5">
    <location>
        <position position="257"/>
    </location>
</feature>
<dbReference type="Gene3D" id="3.30.390.10">
    <property type="entry name" value="Enolase-like, N-terminal domain"/>
    <property type="match status" value="1"/>
</dbReference>
<feature type="binding site" evidence="6">
    <location>
        <position position="212"/>
    </location>
    <ligand>
        <name>Mg(2+)</name>
        <dbReference type="ChEBI" id="CHEBI:18420"/>
    </ligand>
</feature>
<accession>A0A172YKJ5</accession>
<evidence type="ECO:0000256" key="3">
    <source>
        <dbReference type="ARBA" id="ARBA00022842"/>
    </source>
</evidence>
<keyword evidence="3 6" id="KW-0460">Magnesium</keyword>
<dbReference type="InterPro" id="IPR034603">
    <property type="entry name" value="Dipeptide_epimerase"/>
</dbReference>
<feature type="binding site" evidence="6">
    <location>
        <position position="186"/>
    </location>
    <ligand>
        <name>Mg(2+)</name>
        <dbReference type="ChEBI" id="CHEBI:18420"/>
    </ligand>
</feature>
<protein>
    <recommendedName>
        <fullName evidence="7">Dipeptide epimerase</fullName>
        <ecNumber evidence="7">5.1.1.-</ecNumber>
    </recommendedName>
</protein>
<dbReference type="AlphaFoldDB" id="A0A172YKJ5"/>
<evidence type="ECO:0000256" key="7">
    <source>
        <dbReference type="RuleBase" id="RU366006"/>
    </source>
</evidence>
<dbReference type="PANTHER" id="PTHR48080:SF3">
    <property type="entry name" value="ENOLASE SUPERFAMILY MEMBER DDB_G0284701"/>
    <property type="match status" value="1"/>
</dbReference>
<comment type="cofactor">
    <cofactor evidence="6 7">
        <name>Mg(2+)</name>
        <dbReference type="ChEBI" id="CHEBI:18420"/>
    </cofactor>
    <text evidence="6 7">Binds 1 Mg(2+) ion per subunit.</text>
</comment>
<dbReference type="SMART" id="SM00922">
    <property type="entry name" value="MR_MLE"/>
    <property type="match status" value="1"/>
</dbReference>
<evidence type="ECO:0000256" key="1">
    <source>
        <dbReference type="ARBA" id="ARBA00008031"/>
    </source>
</evidence>
<feature type="binding site" evidence="6">
    <location>
        <position position="235"/>
    </location>
    <ligand>
        <name>Mg(2+)</name>
        <dbReference type="ChEBI" id="CHEBI:18420"/>
    </ligand>
</feature>
<dbReference type="InterPro" id="IPR013342">
    <property type="entry name" value="Mandelate_racemase_C"/>
</dbReference>
<evidence type="ECO:0000256" key="6">
    <source>
        <dbReference type="PIRSR" id="PIRSR634603-3"/>
    </source>
</evidence>
<reference evidence="9 10" key="1">
    <citation type="submission" date="2016-04" db="EMBL/GenBank/DDBJ databases">
        <title>Complete Genome Sequence of Halotalea alkalilenta IHB B 13600.</title>
        <authorList>
            <person name="Swarnkar M.K."/>
            <person name="Sharma A."/>
            <person name="Kaushal K."/>
            <person name="Soni R."/>
            <person name="Rana S."/>
            <person name="Singh A.K."/>
            <person name="Gulati A."/>
        </authorList>
    </citation>
    <scope>NUCLEOTIDE SEQUENCE [LARGE SCALE GENOMIC DNA]</scope>
    <source>
        <strain evidence="9 10">IHB B 13600</strain>
    </source>
</reference>
<evidence type="ECO:0000256" key="4">
    <source>
        <dbReference type="ARBA" id="ARBA00023235"/>
    </source>
</evidence>
<proteinExistence type="inferred from homology"/>
<feature type="domain" description="Mandelate racemase/muconate lactonizing enzyme C-terminal" evidence="8">
    <location>
        <begin position="140"/>
        <end position="233"/>
    </location>
</feature>
<organism evidence="9 10">
    <name type="scientific">Halotalea alkalilenta</name>
    <dbReference type="NCBI Taxonomy" id="376489"/>
    <lineage>
        <taxon>Bacteria</taxon>
        <taxon>Pseudomonadati</taxon>
        <taxon>Pseudomonadota</taxon>
        <taxon>Gammaproteobacteria</taxon>
        <taxon>Oceanospirillales</taxon>
        <taxon>Halomonadaceae</taxon>
        <taxon>Halotalea</taxon>
    </lineage>
</organism>
<dbReference type="GO" id="GO:0009063">
    <property type="term" value="P:amino acid catabolic process"/>
    <property type="evidence" value="ECO:0007669"/>
    <property type="project" value="InterPro"/>
</dbReference>
<dbReference type="PROSITE" id="PS00909">
    <property type="entry name" value="MR_MLE_2"/>
    <property type="match status" value="1"/>
</dbReference>
<keyword evidence="10" id="KW-1185">Reference proteome</keyword>
<evidence type="ECO:0000256" key="2">
    <source>
        <dbReference type="ARBA" id="ARBA00022723"/>
    </source>
</evidence>
<keyword evidence="4 7" id="KW-0413">Isomerase</keyword>
<dbReference type="NCBIfam" id="NF011708">
    <property type="entry name" value="PRK15129.1"/>
    <property type="match status" value="1"/>
</dbReference>
<sequence>MQADYATHRLPLARPFAISRGTRTEIEVVRVTISDGAHQGIGEATPTPRYEQTTEVVVADLERVLPTLRQGLERGSFDRDELARLLPAGVARNAIDCALWSLEAQKRGVGLETLIAEALGEAPLPQRPIDTVQTIGIATAQAMAEAARAEWEKGARLLKVKLDGEQIEARMRAIRQAVPQARLVVDANEAFPRQGLEQCLRLLAELGVEMVEQPLPAGEDAALDEFRHPLPVCADESCHTREDLPALARRYEMVNIKLDKCGGLSEGIAMLAQARALDLKVMVGCMLGSSTAMRAALPLAARATLVDLDGPTWLANDPDPRPLRFAAGTLDDG</sequence>
<evidence type="ECO:0000256" key="5">
    <source>
        <dbReference type="PIRSR" id="PIRSR634603-1"/>
    </source>
</evidence>
<dbReference type="GO" id="GO:0016855">
    <property type="term" value="F:racemase and epimerase activity, acting on amino acids and derivatives"/>
    <property type="evidence" value="ECO:0007669"/>
    <property type="project" value="UniProtKB-UniRule"/>
</dbReference>
<name>A0A172YKJ5_9GAMM</name>
<keyword evidence="2 6" id="KW-0479">Metal-binding</keyword>
<dbReference type="KEGG" id="haa:A5892_17245"/>
<dbReference type="InterPro" id="IPR029065">
    <property type="entry name" value="Enolase_C-like"/>
</dbReference>
<dbReference type="InterPro" id="IPR036849">
    <property type="entry name" value="Enolase-like_C_sf"/>
</dbReference>
<dbReference type="EMBL" id="CP015243">
    <property type="protein sequence ID" value="ANF59747.1"/>
    <property type="molecule type" value="Genomic_DNA"/>
</dbReference>
<dbReference type="SFLD" id="SFLDS00001">
    <property type="entry name" value="Enolase"/>
    <property type="match status" value="1"/>
</dbReference>
<feature type="active site" description="Proton acceptor; specific for (R)-substrate epimerization" evidence="5">
    <location>
        <position position="161"/>
    </location>
</feature>
<dbReference type="SFLD" id="SFLDG00180">
    <property type="entry name" value="muconate_cycloisomerase"/>
    <property type="match status" value="1"/>
</dbReference>
<evidence type="ECO:0000313" key="9">
    <source>
        <dbReference type="EMBL" id="ANF59747.1"/>
    </source>
</evidence>
<dbReference type="InterPro" id="IPR034593">
    <property type="entry name" value="DgoD-like"/>
</dbReference>
<dbReference type="Proteomes" id="UP000077875">
    <property type="component" value="Chromosome"/>
</dbReference>
<comment type="similarity">
    <text evidence="1 7">Belongs to the mandelate racemase/muconate lactonizing enzyme family.</text>
</comment>
<dbReference type="InterPro" id="IPR018110">
    <property type="entry name" value="Mandel_Rmase/mucon_lact_enz_CS"/>
</dbReference>
<dbReference type="SUPFAM" id="SSF51604">
    <property type="entry name" value="Enolase C-terminal domain-like"/>
    <property type="match status" value="1"/>
</dbReference>
<dbReference type="CDD" id="cd03319">
    <property type="entry name" value="L-Ala-DL-Glu_epimerase"/>
    <property type="match status" value="1"/>
</dbReference>
<dbReference type="Pfam" id="PF02746">
    <property type="entry name" value="MR_MLE_N"/>
    <property type="match status" value="1"/>
</dbReference>
<dbReference type="SUPFAM" id="SSF54826">
    <property type="entry name" value="Enolase N-terminal domain-like"/>
    <property type="match status" value="1"/>
</dbReference>
<dbReference type="GO" id="GO:0046872">
    <property type="term" value="F:metal ion binding"/>
    <property type="evidence" value="ECO:0007669"/>
    <property type="project" value="UniProtKB-KW"/>
</dbReference>
<evidence type="ECO:0000313" key="10">
    <source>
        <dbReference type="Proteomes" id="UP000077875"/>
    </source>
</evidence>